<feature type="signal peptide" evidence="5">
    <location>
        <begin position="1"/>
        <end position="19"/>
    </location>
</feature>
<dbReference type="PRINTS" id="PR00947">
    <property type="entry name" value="CUTICLE"/>
</dbReference>
<dbReference type="InterPro" id="IPR051217">
    <property type="entry name" value="Insect_Cuticle_Struc_Prot"/>
</dbReference>
<dbReference type="Proteomes" id="UP000789524">
    <property type="component" value="Unassembled WGS sequence"/>
</dbReference>
<dbReference type="OrthoDB" id="6378451at2759"/>
<name>A0A8J2R500_9NEOP</name>
<dbReference type="PROSITE" id="PS00233">
    <property type="entry name" value="CHIT_BIND_RR_1"/>
    <property type="match status" value="1"/>
</dbReference>
<feature type="chain" id="PRO_5035307095" evidence="5">
    <location>
        <begin position="20"/>
        <end position="362"/>
    </location>
</feature>
<dbReference type="GO" id="GO:0031012">
    <property type="term" value="C:extracellular matrix"/>
    <property type="evidence" value="ECO:0007669"/>
    <property type="project" value="TreeGrafter"/>
</dbReference>
<gene>
    <name evidence="6" type="ORF">DCHRY22_LOCUS13150</name>
</gene>
<keyword evidence="7" id="KW-1185">Reference proteome</keyword>
<dbReference type="GO" id="GO:0005615">
    <property type="term" value="C:extracellular space"/>
    <property type="evidence" value="ECO:0007669"/>
    <property type="project" value="TreeGrafter"/>
</dbReference>
<dbReference type="PROSITE" id="PS51155">
    <property type="entry name" value="CHIT_BIND_RR_2"/>
    <property type="match status" value="1"/>
</dbReference>
<dbReference type="PANTHER" id="PTHR12236:SF75">
    <property type="entry name" value="CUTICULAR PROTEIN 62BB, ISOFORM A"/>
    <property type="match status" value="1"/>
</dbReference>
<reference evidence="6" key="1">
    <citation type="submission" date="2021-09" db="EMBL/GenBank/DDBJ databases">
        <authorList>
            <person name="Martin H S."/>
        </authorList>
    </citation>
    <scope>NUCLEOTIDE SEQUENCE</scope>
</reference>
<evidence type="ECO:0000256" key="1">
    <source>
        <dbReference type="ARBA" id="ARBA00022460"/>
    </source>
</evidence>
<evidence type="ECO:0000256" key="3">
    <source>
        <dbReference type="PROSITE-ProRule" id="PRU00497"/>
    </source>
</evidence>
<proteinExistence type="predicted"/>
<protein>
    <submittedName>
        <fullName evidence="6">(African queen) hypothetical protein</fullName>
    </submittedName>
</protein>
<dbReference type="EMBL" id="CAKASE010000079">
    <property type="protein sequence ID" value="CAG9579536.1"/>
    <property type="molecule type" value="Genomic_DNA"/>
</dbReference>
<dbReference type="InterPro" id="IPR031311">
    <property type="entry name" value="CHIT_BIND_RR_consensus"/>
</dbReference>
<evidence type="ECO:0000256" key="2">
    <source>
        <dbReference type="ARBA" id="ARBA00022729"/>
    </source>
</evidence>
<evidence type="ECO:0000256" key="5">
    <source>
        <dbReference type="SAM" id="SignalP"/>
    </source>
</evidence>
<dbReference type="PANTHER" id="PTHR12236">
    <property type="entry name" value="STRUCTURAL CONTITUENT OF CUTICLE"/>
    <property type="match status" value="1"/>
</dbReference>
<feature type="region of interest" description="Disordered" evidence="4">
    <location>
        <begin position="341"/>
        <end position="362"/>
    </location>
</feature>
<sequence>MKSTIVVIFSLLASSYAISQSFSGPISAASQSQIRFAIENKYDDTGPGAKGPEYAYNTYKTLGEALISYLDDPDTKLPQGERERAVASLQIPPLHTPIRQYPKTVEEYTGYKSTERPALTQYNLPKEYYRPAIGVNEDQINSIGNNYLKANDGVRFQRVQLVQSRPSGSVYYKQPQSQQTFSSFNPNPKYSFSYGVHDKSTGDSKSAHETRTDGVVRGYYTFMDADGKQRTVHYTADDQQGFRATVQRSTSNIHRGESGRCHVSKKDRVTAREEQGPVYCEVQGSSPDYDMYLYNDTRTQHRSAPIVSAVTSLPKIASAANDSGVVSAIWCELPKEVITHDGDALKTRPSGKPRPTGKGSNI</sequence>
<dbReference type="Pfam" id="PF00379">
    <property type="entry name" value="Chitin_bind_4"/>
    <property type="match status" value="1"/>
</dbReference>
<evidence type="ECO:0000313" key="7">
    <source>
        <dbReference type="Proteomes" id="UP000789524"/>
    </source>
</evidence>
<dbReference type="GO" id="GO:0042302">
    <property type="term" value="F:structural constituent of cuticle"/>
    <property type="evidence" value="ECO:0007669"/>
    <property type="project" value="UniProtKB-UniRule"/>
</dbReference>
<keyword evidence="1 3" id="KW-0193">Cuticle</keyword>
<dbReference type="AlphaFoldDB" id="A0A8J2R500"/>
<keyword evidence="2 5" id="KW-0732">Signal</keyword>
<accession>A0A8J2R500</accession>
<evidence type="ECO:0000256" key="4">
    <source>
        <dbReference type="SAM" id="MobiDB-lite"/>
    </source>
</evidence>
<dbReference type="InterPro" id="IPR000618">
    <property type="entry name" value="Insect_cuticle"/>
</dbReference>
<organism evidence="6 7">
    <name type="scientific">Danaus chrysippus</name>
    <name type="common">African queen</name>
    <dbReference type="NCBI Taxonomy" id="151541"/>
    <lineage>
        <taxon>Eukaryota</taxon>
        <taxon>Metazoa</taxon>
        <taxon>Ecdysozoa</taxon>
        <taxon>Arthropoda</taxon>
        <taxon>Hexapoda</taxon>
        <taxon>Insecta</taxon>
        <taxon>Pterygota</taxon>
        <taxon>Neoptera</taxon>
        <taxon>Endopterygota</taxon>
        <taxon>Lepidoptera</taxon>
        <taxon>Glossata</taxon>
        <taxon>Ditrysia</taxon>
        <taxon>Papilionoidea</taxon>
        <taxon>Nymphalidae</taxon>
        <taxon>Danainae</taxon>
        <taxon>Danaini</taxon>
        <taxon>Danaina</taxon>
        <taxon>Danaus</taxon>
        <taxon>Anosia</taxon>
    </lineage>
</organism>
<comment type="caution">
    <text evidence="6">The sequence shown here is derived from an EMBL/GenBank/DDBJ whole genome shotgun (WGS) entry which is preliminary data.</text>
</comment>
<evidence type="ECO:0000313" key="6">
    <source>
        <dbReference type="EMBL" id="CAG9579536.1"/>
    </source>
</evidence>